<dbReference type="EMBL" id="LSDK01000021">
    <property type="protein sequence ID" value="KXB77938.1"/>
    <property type="molecule type" value="Genomic_DNA"/>
</dbReference>
<organism evidence="1 2">
    <name type="scientific">Porphyromonas somerae</name>
    <dbReference type="NCBI Taxonomy" id="322095"/>
    <lineage>
        <taxon>Bacteria</taxon>
        <taxon>Pseudomonadati</taxon>
        <taxon>Bacteroidota</taxon>
        <taxon>Bacteroidia</taxon>
        <taxon>Bacteroidales</taxon>
        <taxon>Porphyromonadaceae</taxon>
        <taxon>Porphyromonas</taxon>
    </lineage>
</organism>
<keyword evidence="2" id="KW-1185">Reference proteome</keyword>
<sequence>MNSVYISVFEEQRYKHSDEYSNTKGLLRRKWDKGSALPLSHCFG</sequence>
<dbReference type="Proteomes" id="UP000070224">
    <property type="component" value="Unassembled WGS sequence"/>
</dbReference>
<evidence type="ECO:0000313" key="1">
    <source>
        <dbReference type="EMBL" id="KXB77938.1"/>
    </source>
</evidence>
<dbReference type="PATRIC" id="fig|322095.3.peg.277"/>
<reference evidence="2" key="1">
    <citation type="submission" date="2016-01" db="EMBL/GenBank/DDBJ databases">
        <authorList>
            <person name="Mitreva M."/>
            <person name="Pepin K.H."/>
            <person name="Mihindukulasuriya K.A."/>
            <person name="Fulton R."/>
            <person name="Fronick C."/>
            <person name="O'Laughlin M."/>
            <person name="Miner T."/>
            <person name="Herter B."/>
            <person name="Rosa B.A."/>
            <person name="Cordes M."/>
            <person name="Tomlinson C."/>
            <person name="Wollam A."/>
            <person name="Palsikar V.B."/>
            <person name="Mardis E.R."/>
            <person name="Wilson R.K."/>
        </authorList>
    </citation>
    <scope>NUCLEOTIDE SEQUENCE [LARGE SCALE GENOMIC DNA]</scope>
    <source>
        <strain evidence="2">KA00683</strain>
    </source>
</reference>
<gene>
    <name evidence="1" type="ORF">HMPREF3185_00279</name>
</gene>
<evidence type="ECO:0000313" key="2">
    <source>
        <dbReference type="Proteomes" id="UP000070224"/>
    </source>
</evidence>
<protein>
    <submittedName>
        <fullName evidence="1">Uncharacterized protein</fullName>
    </submittedName>
</protein>
<comment type="caution">
    <text evidence="1">The sequence shown here is derived from an EMBL/GenBank/DDBJ whole genome shotgun (WGS) entry which is preliminary data.</text>
</comment>
<dbReference type="AlphaFoldDB" id="A0A134BDD8"/>
<accession>A0A134BDD8</accession>
<name>A0A134BDD8_9PORP</name>
<proteinExistence type="predicted"/>